<organism evidence="1 2">
    <name type="scientific">Rhizorhapis suberifaciens</name>
    <name type="common">corky root of lettuce</name>
    <dbReference type="NCBI Taxonomy" id="13656"/>
    <lineage>
        <taxon>Bacteria</taxon>
        <taxon>Pseudomonadati</taxon>
        <taxon>Pseudomonadota</taxon>
        <taxon>Alphaproteobacteria</taxon>
        <taxon>Sphingomonadales</taxon>
        <taxon>Sphingomonadaceae</taxon>
        <taxon>Rhizorhapis</taxon>
    </lineage>
</organism>
<gene>
    <name evidence="1" type="ORF">HNQ99_002107</name>
</gene>
<keyword evidence="2" id="KW-1185">Reference proteome</keyword>
<sequence length="162" mass="17768">MMGYDVSKRQFLTGAGMSTGAAFMMGNRWIAPEAKAAPIRPVLAIYDSRWIESADFAAQARAEGLRLFDIAGEDKVLWATARAGFGLSPGEAVAGMTRWTDWLIVRDILIGSGRRVRHEMRLDCCAGGAAASFARLIRAQDKRSRMALHATRKATLFAWTMA</sequence>
<proteinExistence type="predicted"/>
<evidence type="ECO:0000313" key="1">
    <source>
        <dbReference type="EMBL" id="MBB4641794.1"/>
    </source>
</evidence>
<dbReference type="PROSITE" id="PS51318">
    <property type="entry name" value="TAT"/>
    <property type="match status" value="1"/>
</dbReference>
<accession>A0A840HWK8</accession>
<reference evidence="1 2" key="1">
    <citation type="submission" date="2020-08" db="EMBL/GenBank/DDBJ databases">
        <title>Genomic Encyclopedia of Type Strains, Phase IV (KMG-IV): sequencing the most valuable type-strain genomes for metagenomic binning, comparative biology and taxonomic classification.</title>
        <authorList>
            <person name="Goeker M."/>
        </authorList>
    </citation>
    <scope>NUCLEOTIDE SEQUENCE [LARGE SCALE GENOMIC DNA]</scope>
    <source>
        <strain evidence="1 2">DSM 7465</strain>
    </source>
</reference>
<dbReference type="Proteomes" id="UP000575068">
    <property type="component" value="Unassembled WGS sequence"/>
</dbReference>
<dbReference type="AlphaFoldDB" id="A0A840HWK8"/>
<dbReference type="RefSeq" id="WP_184475583.1">
    <property type="nucleotide sequence ID" value="NZ_JACHOV010000007.1"/>
</dbReference>
<dbReference type="EMBL" id="JACHOV010000007">
    <property type="protein sequence ID" value="MBB4641794.1"/>
    <property type="molecule type" value="Genomic_DNA"/>
</dbReference>
<name>A0A840HWK8_9SPHN</name>
<comment type="caution">
    <text evidence="1">The sequence shown here is derived from an EMBL/GenBank/DDBJ whole genome shotgun (WGS) entry which is preliminary data.</text>
</comment>
<evidence type="ECO:0000313" key="2">
    <source>
        <dbReference type="Proteomes" id="UP000575068"/>
    </source>
</evidence>
<protein>
    <submittedName>
        <fullName evidence="1">Uncharacterized protein</fullName>
    </submittedName>
</protein>
<dbReference type="InterPro" id="IPR006311">
    <property type="entry name" value="TAT_signal"/>
</dbReference>